<evidence type="ECO:0000256" key="4">
    <source>
        <dbReference type="ARBA" id="ARBA00022490"/>
    </source>
</evidence>
<dbReference type="SUPFAM" id="SSF74784">
    <property type="entry name" value="Translin"/>
    <property type="match status" value="1"/>
</dbReference>
<name>A0AAF0EAY5_9BASI</name>
<dbReference type="CDD" id="cd14820">
    <property type="entry name" value="TRAX"/>
    <property type="match status" value="1"/>
</dbReference>
<reference evidence="6" key="1">
    <citation type="submission" date="2023-03" db="EMBL/GenBank/DDBJ databases">
        <title>Mating type loci evolution in Malassezia.</title>
        <authorList>
            <person name="Coelho M.A."/>
        </authorList>
    </citation>
    <scope>NUCLEOTIDE SEQUENCE</scope>
    <source>
        <strain evidence="6">CBS 10434</strain>
    </source>
</reference>
<dbReference type="InterPro" id="IPR007528">
    <property type="entry name" value="RINT1_Tip20"/>
</dbReference>
<dbReference type="GO" id="GO:0060628">
    <property type="term" value="P:regulation of ER to Golgi vesicle-mediated transport"/>
    <property type="evidence" value="ECO:0007669"/>
    <property type="project" value="TreeGrafter"/>
</dbReference>
<dbReference type="GO" id="GO:0006888">
    <property type="term" value="P:endoplasmic reticulum to Golgi vesicle-mediated transport"/>
    <property type="evidence" value="ECO:0007669"/>
    <property type="project" value="InterPro"/>
</dbReference>
<keyword evidence="7" id="KW-1185">Reference proteome</keyword>
<dbReference type="GO" id="GO:0043565">
    <property type="term" value="F:sequence-specific DNA binding"/>
    <property type="evidence" value="ECO:0007669"/>
    <property type="project" value="InterPro"/>
</dbReference>
<dbReference type="PANTHER" id="PTHR13520:SF0">
    <property type="entry name" value="RAD50-INTERACTING PROTEIN 1"/>
    <property type="match status" value="1"/>
</dbReference>
<sequence length="1116" mass="123683">MPPGEAHLVDTFTGYRDEIDAFHDRRERLIKTSRDVTALSKKLIFHLHRYACADAPDACASAHTKLQEISQILHKCGKDEELAVPCGAPHDTMNRFERFLGASLEEWIEAASFLHFLEQDALISYDEVQALLVADGLQCVHVTPMRYLLGLSDLTGELMRFAINAIASREPLAKIERVLQMQYTIYSALEPLAATSGELRKKQHVTLSSIRKVEDAAYTIRVRSAEFANDPATLQEVGLEYTVAELQQHADRLREYLQPPSTGHAQQIAATDADLRLVSLLSGPLDDEPWNTLDAAIQAENNDTISEIQNSESRLRDTITDTLARQGIMLGDDDDVTEALERLVALVPRPDSAACTPDTEETDELREWRSARACTQILADAEDAQAHMDKAKDDPVAQIATLRRVAALVDEAPYRAPSSPMLTRTVAFLTDMRDQLLQSLEGQYKAQLRTVLGDLQWPPPECQNPEKATQHDPQNAYHLAGAPALERAWADLIELQLTAASLGLCPSPTCIQTPPTVSGIDKQQATPAAPGSDAYVPLWPVDVLMEPILLRFRYHFDGARPTNRLDKPEWFLTHILALVRMNAHLFEPALDAWTGGGDVAELTRCRRGATADAPMRQRYMAVDAPSELLHALLHPVRLKIQASMPRMVNERALLAHMIFELITFDADLRESYPPAVLAHGGLGAWSLADEVLGNDAWFQAWLDGERSFTESKFESVFEESGAWSLVQADTMDDEDEELIEDPALDSATTTRCACTLMNVLAGVTERYQPLHLLEQKCAFIIQVQRPLLDQLLTRLTRHLDAFENMSTAFARTLPGEIASLSSGPGNDMVRGVNGVTRVAKALLSAEYVKQQLEEWSESSFFLNMAHEIQHIDTASPLHRLMSPKSTAEQLDSASLMSMLQRGIQRGASAAASFRPLSLAGNTNAHTSLSTEAGVTEFGVWDQYIAKFGQVGARSAQALEKLTVAEVLDVMRPYVLRSWNHDPENTGDESEAPASIPSPELVPALAKLTSLLQHIVQILPPSLLLPTYRHIAASLSNAVVERIFMPNARITQRFTEAQAERFRQDVEQGWLHVARELADHPKIAARQRIGVPTGLGRQPESAWRLLVDAVQQLHEGN</sequence>
<dbReference type="InterPro" id="IPR036081">
    <property type="entry name" value="Translin_sf"/>
</dbReference>
<dbReference type="InterPro" id="IPR002848">
    <property type="entry name" value="Translin_fam"/>
</dbReference>
<dbReference type="InterPro" id="IPR016068">
    <property type="entry name" value="Translin_N"/>
</dbReference>
<evidence type="ECO:0000256" key="3">
    <source>
        <dbReference type="ARBA" id="ARBA00005902"/>
    </source>
</evidence>
<dbReference type="InterPro" id="IPR016069">
    <property type="entry name" value="Translin_C"/>
</dbReference>
<dbReference type="InterPro" id="IPR042044">
    <property type="entry name" value="EXOC6PINT-1/Sec15/Tip20_C_dom2"/>
</dbReference>
<evidence type="ECO:0000313" key="7">
    <source>
        <dbReference type="Proteomes" id="UP001220961"/>
    </source>
</evidence>
<dbReference type="Gene3D" id="1.20.58.190">
    <property type="entry name" value="Translin, domain 1"/>
    <property type="match status" value="1"/>
</dbReference>
<evidence type="ECO:0000256" key="5">
    <source>
        <dbReference type="ARBA" id="ARBA00023242"/>
    </source>
</evidence>
<comment type="subcellular location">
    <subcellularLocation>
        <location evidence="2">Cytoplasm</location>
    </subcellularLocation>
    <subcellularLocation>
        <location evidence="1">Nucleus</location>
    </subcellularLocation>
</comment>
<evidence type="ECO:0000256" key="2">
    <source>
        <dbReference type="ARBA" id="ARBA00004496"/>
    </source>
</evidence>
<protein>
    <submittedName>
        <fullName evidence="6">Uncharacterized protein</fullName>
    </submittedName>
</protein>
<dbReference type="Gene3D" id="1.20.58.200">
    <property type="entry name" value="Translin, domain 2"/>
    <property type="match status" value="1"/>
</dbReference>
<comment type="similarity">
    <text evidence="3">Belongs to the translin family.</text>
</comment>
<dbReference type="Gene3D" id="1.20.58.670">
    <property type="entry name" value="Dsl1p vesicle tethering complex, Tip20p subunit, domain D"/>
    <property type="match status" value="1"/>
</dbReference>
<organism evidence="6 7">
    <name type="scientific">Malassezia caprae</name>
    <dbReference type="NCBI Taxonomy" id="1381934"/>
    <lineage>
        <taxon>Eukaryota</taxon>
        <taxon>Fungi</taxon>
        <taxon>Dikarya</taxon>
        <taxon>Basidiomycota</taxon>
        <taxon>Ustilaginomycotina</taxon>
        <taxon>Malasseziomycetes</taxon>
        <taxon>Malasseziales</taxon>
        <taxon>Malasseziaceae</taxon>
        <taxon>Malassezia</taxon>
    </lineage>
</organism>
<gene>
    <name evidence="6" type="ORF">MCAP1_001549</name>
</gene>
<accession>A0AAF0EAY5</accession>
<dbReference type="Proteomes" id="UP001220961">
    <property type="component" value="Chromosome 3"/>
</dbReference>
<dbReference type="GO" id="GO:0070939">
    <property type="term" value="C:Dsl1/NZR complex"/>
    <property type="evidence" value="ECO:0007669"/>
    <property type="project" value="InterPro"/>
</dbReference>
<dbReference type="PROSITE" id="PS51386">
    <property type="entry name" value="RINT1_TIP20"/>
    <property type="match status" value="1"/>
</dbReference>
<evidence type="ECO:0000313" key="6">
    <source>
        <dbReference type="EMBL" id="WFD19322.1"/>
    </source>
</evidence>
<dbReference type="Pfam" id="PF01997">
    <property type="entry name" value="Translin"/>
    <property type="match status" value="1"/>
</dbReference>
<dbReference type="GO" id="GO:0005634">
    <property type="term" value="C:nucleus"/>
    <property type="evidence" value="ECO:0007669"/>
    <property type="project" value="UniProtKB-SubCell"/>
</dbReference>
<dbReference type="AlphaFoldDB" id="A0AAF0EAY5"/>
<keyword evidence="5" id="KW-0539">Nucleus</keyword>
<evidence type="ECO:0000256" key="1">
    <source>
        <dbReference type="ARBA" id="ARBA00004123"/>
    </source>
</evidence>
<keyword evidence="4" id="KW-0963">Cytoplasm</keyword>
<dbReference type="Pfam" id="PF04437">
    <property type="entry name" value="RINT1_TIP1"/>
    <property type="match status" value="1"/>
</dbReference>
<dbReference type="GO" id="GO:0006890">
    <property type="term" value="P:retrograde vesicle-mediated transport, Golgi to endoplasmic reticulum"/>
    <property type="evidence" value="ECO:0007669"/>
    <property type="project" value="InterPro"/>
</dbReference>
<dbReference type="EMBL" id="CP119910">
    <property type="protein sequence ID" value="WFD19322.1"/>
    <property type="molecule type" value="Genomic_DNA"/>
</dbReference>
<proteinExistence type="inferred from homology"/>
<dbReference type="PANTHER" id="PTHR13520">
    <property type="entry name" value="RAD50-INTERACTING PROTEIN 1 RINT-1"/>
    <property type="match status" value="1"/>
</dbReference>